<dbReference type="EMBL" id="CAJFCJ010000019">
    <property type="protein sequence ID" value="CAD5123174.1"/>
    <property type="molecule type" value="Genomic_DNA"/>
</dbReference>
<dbReference type="InterPro" id="IPR013087">
    <property type="entry name" value="Znf_C2H2_type"/>
</dbReference>
<comment type="caution">
    <text evidence="2">The sequence shown here is derived from an EMBL/GenBank/DDBJ whole genome shotgun (WGS) entry which is preliminary data.</text>
</comment>
<sequence>MSDSIDHEPWSWKPLLKRKHDTGNKKDEEGDDECQLSKYYRIDTVEMPDNIIKCQIGPCQKVFSSLVEFEAHYNTRHKNVCCECKRYFLSEHVLNIHIAEWHDPFFAVKFENGIEKLCLNKPQAYKYPLNRMSKKGEIEETYRLRCIWERGFTSG</sequence>
<dbReference type="SMART" id="SM00355">
    <property type="entry name" value="ZnF_C2H2"/>
    <property type="match status" value="2"/>
</dbReference>
<dbReference type="Proteomes" id="UP000549394">
    <property type="component" value="Unassembled WGS sequence"/>
</dbReference>
<dbReference type="PROSITE" id="PS00028">
    <property type="entry name" value="ZINC_FINGER_C2H2_1"/>
    <property type="match status" value="2"/>
</dbReference>
<dbReference type="OrthoDB" id="18440at2759"/>
<feature type="domain" description="C2H2-type" evidence="1">
    <location>
        <begin position="81"/>
        <end position="102"/>
    </location>
</feature>
<name>A0A7I8W3Q0_9ANNE</name>
<dbReference type="PANTHER" id="PTHR21354:SF0">
    <property type="entry name" value="ZINC FINGER PROTEIN 511"/>
    <property type="match status" value="1"/>
</dbReference>
<proteinExistence type="predicted"/>
<keyword evidence="3" id="KW-1185">Reference proteome</keyword>
<reference evidence="2 3" key="1">
    <citation type="submission" date="2020-08" db="EMBL/GenBank/DDBJ databases">
        <authorList>
            <person name="Hejnol A."/>
        </authorList>
    </citation>
    <scope>NUCLEOTIDE SEQUENCE [LARGE SCALE GENOMIC DNA]</scope>
</reference>
<gene>
    <name evidence="2" type="ORF">DGYR_LOCUS10881</name>
</gene>
<evidence type="ECO:0000313" key="3">
    <source>
        <dbReference type="Proteomes" id="UP000549394"/>
    </source>
</evidence>
<accession>A0A7I8W3Q0</accession>
<protein>
    <submittedName>
        <fullName evidence="2">DgyrCDS11543</fullName>
    </submittedName>
</protein>
<evidence type="ECO:0000259" key="1">
    <source>
        <dbReference type="PROSITE" id="PS00028"/>
    </source>
</evidence>
<dbReference type="AlphaFoldDB" id="A0A7I8W3Q0"/>
<dbReference type="InterPro" id="IPR039258">
    <property type="entry name" value="ZNF511"/>
</dbReference>
<evidence type="ECO:0000313" key="2">
    <source>
        <dbReference type="EMBL" id="CAD5123174.1"/>
    </source>
</evidence>
<feature type="domain" description="C2H2-type" evidence="1">
    <location>
        <begin position="54"/>
        <end position="77"/>
    </location>
</feature>
<organism evidence="2 3">
    <name type="scientific">Dimorphilus gyrociliatus</name>
    <dbReference type="NCBI Taxonomy" id="2664684"/>
    <lineage>
        <taxon>Eukaryota</taxon>
        <taxon>Metazoa</taxon>
        <taxon>Spiralia</taxon>
        <taxon>Lophotrochozoa</taxon>
        <taxon>Annelida</taxon>
        <taxon>Polychaeta</taxon>
        <taxon>Polychaeta incertae sedis</taxon>
        <taxon>Dinophilidae</taxon>
        <taxon>Dimorphilus</taxon>
    </lineage>
</organism>
<dbReference type="PANTHER" id="PTHR21354">
    <property type="entry name" value="ZINC FINGER PROTEIN 511"/>
    <property type="match status" value="1"/>
</dbReference>